<protein>
    <submittedName>
        <fullName evidence="2">WD repeat-containing protein 46</fullName>
    </submittedName>
</protein>
<dbReference type="OrthoDB" id="446173at2759"/>
<dbReference type="PANTHER" id="PTHR14085">
    <property type="entry name" value="WD-REPEAT PROTEIN BING4"/>
    <property type="match status" value="1"/>
</dbReference>
<dbReference type="GO" id="GO:0032040">
    <property type="term" value="C:small-subunit processome"/>
    <property type="evidence" value="ECO:0007669"/>
    <property type="project" value="TreeGrafter"/>
</dbReference>
<evidence type="ECO:0000313" key="3">
    <source>
        <dbReference type="Proteomes" id="UP000054630"/>
    </source>
</evidence>
<sequence length="258" mass="29743">LFFCSFNLNKIESYKEMSSSVRYFTLSAQQRSSTLTRSLFEEEAVDNEKIKDEKALKQKKNAKSLRQSSKSRNVRSDDKSLKRKNNDKKTGVKKKNLRHNRKYTKAAFEKKEDVIPHYSSSVNNVSTFPPYEDTDFKTKFGHVQYAAQRDKASFGILQAARSEILLPEEEGFLEADEGEQTYHVTQHDIIESVDLASSSKYFELNLPKFGPYRLDFTRNGRNVLLGGQVGHVAAFDWLNKALKFEINVMEAVRDVQYL</sequence>
<feature type="compositionally biased region" description="Basic residues" evidence="1">
    <location>
        <begin position="81"/>
        <end position="97"/>
    </location>
</feature>
<comment type="caution">
    <text evidence="2">The sequence shown here is derived from an EMBL/GenBank/DDBJ whole genome shotgun (WGS) entry which is preliminary data.</text>
</comment>
<dbReference type="Proteomes" id="UP000054630">
    <property type="component" value="Unassembled WGS sequence"/>
</dbReference>
<dbReference type="EMBL" id="JYDL01000005">
    <property type="protein sequence ID" value="KRX26904.1"/>
    <property type="molecule type" value="Genomic_DNA"/>
</dbReference>
<accession>A0A0V0SJI0</accession>
<name>A0A0V0SJI0_9BILA</name>
<reference evidence="2 3" key="1">
    <citation type="submission" date="2015-01" db="EMBL/GenBank/DDBJ databases">
        <title>Evolution of Trichinella species and genotypes.</title>
        <authorList>
            <person name="Korhonen P.K."/>
            <person name="Edoardo P."/>
            <person name="Giuseppe L.R."/>
            <person name="Gasser R.B."/>
        </authorList>
    </citation>
    <scope>NUCLEOTIDE SEQUENCE [LARGE SCALE GENOMIC DNA]</scope>
    <source>
        <strain evidence="2">ISS37</strain>
    </source>
</reference>
<keyword evidence="3" id="KW-1185">Reference proteome</keyword>
<dbReference type="AlphaFoldDB" id="A0A0V0SJI0"/>
<proteinExistence type="predicted"/>
<gene>
    <name evidence="2" type="primary">WDR46</name>
    <name evidence="2" type="ORF">T07_15193</name>
</gene>
<evidence type="ECO:0000313" key="2">
    <source>
        <dbReference type="EMBL" id="KRX26904.1"/>
    </source>
</evidence>
<evidence type="ECO:0000256" key="1">
    <source>
        <dbReference type="SAM" id="MobiDB-lite"/>
    </source>
</evidence>
<dbReference type="GO" id="GO:0030686">
    <property type="term" value="C:90S preribosome"/>
    <property type="evidence" value="ECO:0007669"/>
    <property type="project" value="TreeGrafter"/>
</dbReference>
<feature type="non-terminal residue" evidence="2">
    <location>
        <position position="1"/>
    </location>
</feature>
<organism evidence="2 3">
    <name type="scientific">Trichinella nelsoni</name>
    <dbReference type="NCBI Taxonomy" id="6336"/>
    <lineage>
        <taxon>Eukaryota</taxon>
        <taxon>Metazoa</taxon>
        <taxon>Ecdysozoa</taxon>
        <taxon>Nematoda</taxon>
        <taxon>Enoplea</taxon>
        <taxon>Dorylaimia</taxon>
        <taxon>Trichinellida</taxon>
        <taxon>Trichinellidae</taxon>
        <taxon>Trichinella</taxon>
    </lineage>
</organism>
<dbReference type="PANTHER" id="PTHR14085:SF3">
    <property type="entry name" value="WD REPEAT-CONTAINING PROTEIN 46"/>
    <property type="match status" value="1"/>
</dbReference>
<dbReference type="InterPro" id="IPR040315">
    <property type="entry name" value="WDR46/Utp7"/>
</dbReference>
<dbReference type="GO" id="GO:0000462">
    <property type="term" value="P:maturation of SSU-rRNA from tricistronic rRNA transcript (SSU-rRNA, 5.8S rRNA, LSU-rRNA)"/>
    <property type="evidence" value="ECO:0007669"/>
    <property type="project" value="TreeGrafter"/>
</dbReference>
<feature type="region of interest" description="Disordered" evidence="1">
    <location>
        <begin position="55"/>
        <end position="97"/>
    </location>
</feature>